<dbReference type="PANTHER" id="PTHR43100:SF1">
    <property type="entry name" value="GLUTAMATE SYNTHASE [NADPH] SMALL CHAIN"/>
    <property type="match status" value="1"/>
</dbReference>
<dbReference type="RefSeq" id="WP_304123978.1">
    <property type="nucleotide sequence ID" value="NZ_DYZA01000236.1"/>
</dbReference>
<evidence type="ECO:0000256" key="3">
    <source>
        <dbReference type="ARBA" id="ARBA00023014"/>
    </source>
</evidence>
<dbReference type="Gene3D" id="1.10.1060.10">
    <property type="entry name" value="Alpha-helical ferredoxin"/>
    <property type="match status" value="1"/>
</dbReference>
<gene>
    <name evidence="5" type="ORF">K8W16_11555</name>
</gene>
<dbReference type="InterPro" id="IPR051394">
    <property type="entry name" value="Glutamate_Synthase"/>
</dbReference>
<dbReference type="PROSITE" id="PS51379">
    <property type="entry name" value="4FE4S_FER_2"/>
    <property type="match status" value="2"/>
</dbReference>
<evidence type="ECO:0000256" key="1">
    <source>
        <dbReference type="ARBA" id="ARBA00022723"/>
    </source>
</evidence>
<reference evidence="5" key="1">
    <citation type="journal article" date="2021" name="PeerJ">
        <title>Extensive microbial diversity within the chicken gut microbiome revealed by metagenomics and culture.</title>
        <authorList>
            <person name="Gilroy R."/>
            <person name="Ravi A."/>
            <person name="Getino M."/>
            <person name="Pursley I."/>
            <person name="Horton D.L."/>
            <person name="Alikhan N.F."/>
            <person name="Baker D."/>
            <person name="Gharbi K."/>
            <person name="Hall N."/>
            <person name="Watson M."/>
            <person name="Adriaenssens E.M."/>
            <person name="Foster-Nyarko E."/>
            <person name="Jarju S."/>
            <person name="Secka A."/>
            <person name="Antonio M."/>
            <person name="Oren A."/>
            <person name="Chaudhuri R.R."/>
            <person name="La Ragione R."/>
            <person name="Hildebrand F."/>
            <person name="Pallen M.J."/>
        </authorList>
    </citation>
    <scope>NUCLEOTIDE SEQUENCE</scope>
    <source>
        <strain evidence="5">ChiGjej2B2-19336</strain>
    </source>
</reference>
<dbReference type="InterPro" id="IPR009051">
    <property type="entry name" value="Helical_ferredxn"/>
</dbReference>
<dbReference type="Pfam" id="PF14691">
    <property type="entry name" value="Fer4_20"/>
    <property type="match status" value="1"/>
</dbReference>
<keyword evidence="1" id="KW-0479">Metal-binding</keyword>
<dbReference type="InterPro" id="IPR028261">
    <property type="entry name" value="DPD_II"/>
</dbReference>
<dbReference type="GO" id="GO:0046872">
    <property type="term" value="F:metal ion binding"/>
    <property type="evidence" value="ECO:0007669"/>
    <property type="project" value="UniProtKB-KW"/>
</dbReference>
<keyword evidence="3" id="KW-0411">Iron-sulfur</keyword>
<dbReference type="Proteomes" id="UP000698963">
    <property type="component" value="Unassembled WGS sequence"/>
</dbReference>
<evidence type="ECO:0000259" key="4">
    <source>
        <dbReference type="PROSITE" id="PS51379"/>
    </source>
</evidence>
<dbReference type="SUPFAM" id="SSF54862">
    <property type="entry name" value="4Fe-4S ferredoxins"/>
    <property type="match status" value="1"/>
</dbReference>
<feature type="domain" description="4Fe-4S ferredoxin-type" evidence="4">
    <location>
        <begin position="1"/>
        <end position="30"/>
    </location>
</feature>
<dbReference type="Pfam" id="PF13450">
    <property type="entry name" value="NAD_binding_8"/>
    <property type="match status" value="1"/>
</dbReference>
<dbReference type="EMBL" id="DYZA01000236">
    <property type="protein sequence ID" value="HJD98265.1"/>
    <property type="molecule type" value="Genomic_DNA"/>
</dbReference>
<dbReference type="Gene3D" id="3.50.50.60">
    <property type="entry name" value="FAD/NAD(P)-binding domain"/>
    <property type="match status" value="1"/>
</dbReference>
<comment type="caution">
    <text evidence="5">The sequence shown here is derived from an EMBL/GenBank/DDBJ whole genome shotgun (WGS) entry which is preliminary data.</text>
</comment>
<proteinExistence type="predicted"/>
<evidence type="ECO:0000256" key="2">
    <source>
        <dbReference type="ARBA" id="ARBA00023004"/>
    </source>
</evidence>
<dbReference type="InterPro" id="IPR017896">
    <property type="entry name" value="4Fe4S_Fe-S-bd"/>
</dbReference>
<evidence type="ECO:0000313" key="6">
    <source>
        <dbReference type="Proteomes" id="UP000698963"/>
    </source>
</evidence>
<dbReference type="GO" id="GO:0051536">
    <property type="term" value="F:iron-sulfur cluster binding"/>
    <property type="evidence" value="ECO:0007669"/>
    <property type="project" value="UniProtKB-KW"/>
</dbReference>
<reference evidence="5" key="2">
    <citation type="submission" date="2021-09" db="EMBL/GenBank/DDBJ databases">
        <authorList>
            <person name="Gilroy R."/>
        </authorList>
    </citation>
    <scope>NUCLEOTIDE SEQUENCE</scope>
    <source>
        <strain evidence="5">ChiGjej2B2-19336</strain>
    </source>
</reference>
<dbReference type="Pfam" id="PF00037">
    <property type="entry name" value="Fer4"/>
    <property type="match status" value="1"/>
</dbReference>
<dbReference type="SUPFAM" id="SSF46548">
    <property type="entry name" value="alpha-helical ferredoxin"/>
    <property type="match status" value="1"/>
</dbReference>
<organism evidence="5 6">
    <name type="scientific">Mailhella massiliensis</name>
    <dbReference type="NCBI Taxonomy" id="1903261"/>
    <lineage>
        <taxon>Bacteria</taxon>
        <taxon>Pseudomonadati</taxon>
        <taxon>Thermodesulfobacteriota</taxon>
        <taxon>Desulfovibrionia</taxon>
        <taxon>Desulfovibrionales</taxon>
        <taxon>Desulfovibrionaceae</taxon>
        <taxon>Mailhella</taxon>
    </lineage>
</organism>
<sequence>MLRSIDQEKCIGCGSCFKTCSFDVYRLNTHQEKASPCSAACPAGVDVRSYMHLLQQGRHADAADELLQYNPFPLFTSRVCPHFCEKTCTRKKIDASVNIAAMEDYLGHWILEHEPALPDISRAGTVAVIGSGAAGLAAAYFMRRRGYSVVVYEKEESLGGQFRESVPAELLDAQIAWFKSCGIEFKTGTPVGDGEQITVRGLRKAHTKAVIIATGKDSAAQFASVVDIVDGKIDADPVTLATRTNGVFAAGPVRGASHDPAHEVADAREAAYSANCFVDGWDMLESRPVKKREIAAMPTEKMFQYSKELPIGNLPATPRNEVAPGQMFKYETMILEANRCVTCGAKAEAAYKNDCMTCYFCEIACPVGAILIDPFKERLPRTIEFEREGV</sequence>
<dbReference type="InterPro" id="IPR036188">
    <property type="entry name" value="FAD/NAD-bd_sf"/>
</dbReference>
<name>A0A921AXR4_9BACT</name>
<dbReference type="PROSITE" id="PS00198">
    <property type="entry name" value="4FE4S_FER_1"/>
    <property type="match status" value="1"/>
</dbReference>
<dbReference type="AlphaFoldDB" id="A0A921AXR4"/>
<accession>A0A921AXR4</accession>
<dbReference type="PANTHER" id="PTHR43100">
    <property type="entry name" value="GLUTAMATE SYNTHASE [NADPH] SMALL CHAIN"/>
    <property type="match status" value="1"/>
</dbReference>
<dbReference type="InterPro" id="IPR017900">
    <property type="entry name" value="4Fe4S_Fe_S_CS"/>
</dbReference>
<keyword evidence="2" id="KW-0408">Iron</keyword>
<feature type="domain" description="4Fe-4S ferredoxin-type" evidence="4">
    <location>
        <begin position="346"/>
        <end position="375"/>
    </location>
</feature>
<dbReference type="PRINTS" id="PR00419">
    <property type="entry name" value="ADXRDTASE"/>
</dbReference>
<protein>
    <submittedName>
        <fullName evidence="5">FAD-dependent oxidoreductase</fullName>
    </submittedName>
</protein>
<dbReference type="SUPFAM" id="SSF51971">
    <property type="entry name" value="Nucleotide-binding domain"/>
    <property type="match status" value="1"/>
</dbReference>
<evidence type="ECO:0000313" key="5">
    <source>
        <dbReference type="EMBL" id="HJD98265.1"/>
    </source>
</evidence>